<evidence type="ECO:0000256" key="2">
    <source>
        <dbReference type="SAM" id="Phobius"/>
    </source>
</evidence>
<dbReference type="EMBL" id="MK072445">
    <property type="protein sequence ID" value="AYV85280.1"/>
    <property type="molecule type" value="Genomic_DNA"/>
</dbReference>
<keyword evidence="2" id="KW-0472">Membrane</keyword>
<protein>
    <recommendedName>
        <fullName evidence="3">Minor capsid protein P9 transmembrane helices domain-containing protein</fullName>
    </recommendedName>
</protein>
<organism evidence="4">
    <name type="scientific">Satyrvirus sp</name>
    <dbReference type="NCBI Taxonomy" id="2487771"/>
    <lineage>
        <taxon>Viruses</taxon>
        <taxon>Varidnaviria</taxon>
        <taxon>Bamfordvirae</taxon>
        <taxon>Nucleocytoviricota</taxon>
        <taxon>Megaviricetes</taxon>
        <taxon>Imitervirales</taxon>
        <taxon>Mimiviridae</taxon>
        <taxon>Megamimivirinae</taxon>
    </lineage>
</organism>
<evidence type="ECO:0000259" key="3">
    <source>
        <dbReference type="Pfam" id="PF19066"/>
    </source>
</evidence>
<gene>
    <name evidence="4" type="ORF">Satyrvirus9_6</name>
</gene>
<name>A0A3G5ADM3_9VIRU</name>
<feature type="region of interest" description="Disordered" evidence="1">
    <location>
        <begin position="107"/>
        <end position="131"/>
    </location>
</feature>
<reference evidence="4" key="1">
    <citation type="submission" date="2018-10" db="EMBL/GenBank/DDBJ databases">
        <title>Hidden diversity of soil giant viruses.</title>
        <authorList>
            <person name="Schulz F."/>
            <person name="Alteio L."/>
            <person name="Goudeau D."/>
            <person name="Ryan E.M."/>
            <person name="Malmstrom R.R."/>
            <person name="Blanchard J."/>
            <person name="Woyke T."/>
        </authorList>
    </citation>
    <scope>NUCLEOTIDE SEQUENCE</scope>
    <source>
        <strain evidence="4">SAV1</strain>
    </source>
</reference>
<feature type="transmembrane region" description="Helical" evidence="2">
    <location>
        <begin position="70"/>
        <end position="88"/>
    </location>
</feature>
<accession>A0A3G5ADM3</accession>
<sequence length="190" mass="22273">MNHSENNNDIIWLRKPSILFTCNNYSKIWPNSQMTKNQKINAATRLIIYSFIVIIFIFGLVYALSSRPALYILLAAIAIVVVILWYKFSQSSNQPYNKIEIFNTGNYQNTNQNRTNEESSTEQPEPVEPGKLNKINKINSKKYFPNDQTGFAKWLYLPPKTCKENSMYCLKYEDLRFNRYNPDIDKFNSL</sequence>
<feature type="transmembrane region" description="Helical" evidence="2">
    <location>
        <begin position="46"/>
        <end position="64"/>
    </location>
</feature>
<feature type="domain" description="Minor capsid protein P9 transmembrane helices" evidence="3">
    <location>
        <begin position="11"/>
        <end position="86"/>
    </location>
</feature>
<keyword evidence="2" id="KW-0812">Transmembrane</keyword>
<evidence type="ECO:0000256" key="1">
    <source>
        <dbReference type="SAM" id="MobiDB-lite"/>
    </source>
</evidence>
<keyword evidence="2" id="KW-1133">Transmembrane helix</keyword>
<dbReference type="InterPro" id="IPR043915">
    <property type="entry name" value="P9_TM"/>
</dbReference>
<evidence type="ECO:0000313" key="4">
    <source>
        <dbReference type="EMBL" id="AYV85280.1"/>
    </source>
</evidence>
<dbReference type="Pfam" id="PF19066">
    <property type="entry name" value="P9_TM"/>
    <property type="match status" value="1"/>
</dbReference>
<proteinExistence type="predicted"/>